<organism evidence="1 2">
    <name type="scientific">Nocardiopsis flavescens</name>
    <dbReference type="NCBI Taxonomy" id="758803"/>
    <lineage>
        <taxon>Bacteria</taxon>
        <taxon>Bacillati</taxon>
        <taxon>Actinomycetota</taxon>
        <taxon>Actinomycetes</taxon>
        <taxon>Streptosporangiales</taxon>
        <taxon>Nocardiopsidaceae</taxon>
        <taxon>Nocardiopsis</taxon>
    </lineage>
</organism>
<reference evidence="1 2" key="1">
    <citation type="submission" date="2016-11" db="EMBL/GenBank/DDBJ databases">
        <authorList>
            <person name="Jaros S."/>
            <person name="Januszkiewicz K."/>
            <person name="Wedrychowicz H."/>
        </authorList>
    </citation>
    <scope>NUCLEOTIDE SEQUENCE [LARGE SCALE GENOMIC DNA]</scope>
    <source>
        <strain evidence="1 2">CGMCC 4.5723</strain>
    </source>
</reference>
<accession>A0A1M6JLB7</accession>
<evidence type="ECO:0000313" key="2">
    <source>
        <dbReference type="Proteomes" id="UP000184452"/>
    </source>
</evidence>
<proteinExistence type="predicted"/>
<dbReference type="OrthoDB" id="137904at85012"/>
<name>A0A1M6JLB7_9ACTN</name>
<dbReference type="Proteomes" id="UP000184452">
    <property type="component" value="Unassembled WGS sequence"/>
</dbReference>
<evidence type="ECO:0000313" key="1">
    <source>
        <dbReference type="EMBL" id="SHJ47404.1"/>
    </source>
</evidence>
<gene>
    <name evidence="1" type="ORF">SAMN05421803_106177</name>
</gene>
<dbReference type="RefSeq" id="WP_073379454.1">
    <property type="nucleotide sequence ID" value="NZ_FQZK01000006.1"/>
</dbReference>
<dbReference type="EMBL" id="FQZK01000006">
    <property type="protein sequence ID" value="SHJ47404.1"/>
    <property type="molecule type" value="Genomic_DNA"/>
</dbReference>
<protein>
    <submittedName>
        <fullName evidence="1">Uncharacterized protein</fullName>
    </submittedName>
</protein>
<sequence>MTTMLLDASTGFISEEELEAITETPGGSVGEDMMPIATSVPCAISATVASVTAISAAWGDGCPTTVCTSRC</sequence>
<keyword evidence="2" id="KW-1185">Reference proteome</keyword>
<dbReference type="STRING" id="758803.SAMN05421803_106177"/>
<dbReference type="AlphaFoldDB" id="A0A1M6JLB7"/>